<sequence>MVSYYKTIDGRISEIEQYESGCWINCVAPEEDEIEALIQDFNIEPDFLRASLDEEESSHIDSEDGNTLIIIDIPVVEKHEKNIRYSTMPLGIMLTEKNVITVCLKETALLSEFAEGVLKGVMTNLKTHFVLHIMLRMATKYLQYLKQIDKISDHVERELRKSMKNQELIQLLDIEKSLVYFSSSLKADEVTLEKIMRGRYIKLYDEDQDLLEDVLIEIKQAIEMSSIYLNILSGTMDAFASVISNNLNIVMKVLASITLIISIPTVISGLYGMNVQNLPLAQFWWFPVLLSLGLMGIAGFILKKTKML</sequence>
<keyword evidence="10" id="KW-1185">Reference proteome</keyword>
<evidence type="ECO:0000256" key="5">
    <source>
        <dbReference type="ARBA" id="ARBA00023136"/>
    </source>
</evidence>
<evidence type="ECO:0000256" key="1">
    <source>
        <dbReference type="ARBA" id="ARBA00004141"/>
    </source>
</evidence>
<dbReference type="Gene3D" id="3.30.460.20">
    <property type="entry name" value="CorA soluble domain-like"/>
    <property type="match status" value="1"/>
</dbReference>
<dbReference type="eggNOG" id="COG0598">
    <property type="taxonomic scope" value="Bacteria"/>
</dbReference>
<name>A7VUG0_9FIRM</name>
<keyword evidence="5 6" id="KW-0472">Membrane</keyword>
<dbReference type="SUPFAM" id="SSF144083">
    <property type="entry name" value="Magnesium transport protein CorA, transmembrane region"/>
    <property type="match status" value="1"/>
</dbReference>
<dbReference type="Gene3D" id="1.20.58.340">
    <property type="entry name" value="Magnesium transport protein CorA, transmembrane region"/>
    <property type="match status" value="2"/>
</dbReference>
<dbReference type="Pfam" id="PF01544">
    <property type="entry name" value="CorA"/>
    <property type="match status" value="1"/>
</dbReference>
<evidence type="ECO:0000256" key="3">
    <source>
        <dbReference type="ARBA" id="ARBA00022692"/>
    </source>
</evidence>
<dbReference type="EMBL" id="NOXF01000004">
    <property type="protein sequence ID" value="PEQ24769.1"/>
    <property type="molecule type" value="Genomic_DNA"/>
</dbReference>
<dbReference type="PANTHER" id="PTHR47891">
    <property type="entry name" value="TRANSPORTER-RELATED"/>
    <property type="match status" value="1"/>
</dbReference>
<evidence type="ECO:0000256" key="6">
    <source>
        <dbReference type="SAM" id="Phobius"/>
    </source>
</evidence>
<dbReference type="PANTHER" id="PTHR47891:SF2">
    <property type="entry name" value="MAGNESIUM AND COBALT TRANSPORTER"/>
    <property type="match status" value="1"/>
</dbReference>
<dbReference type="GO" id="GO:0016020">
    <property type="term" value="C:membrane"/>
    <property type="evidence" value="ECO:0007669"/>
    <property type="project" value="UniProtKB-SubCell"/>
</dbReference>
<reference evidence="7 9" key="1">
    <citation type="submission" date="2007-08" db="EMBL/GenBank/DDBJ databases">
        <title>Draft genome sequence of Clostridium leptum (DSM 753).</title>
        <authorList>
            <person name="Sudarsanam P."/>
            <person name="Ley R."/>
            <person name="Guruge J."/>
            <person name="Turnbaugh P.J."/>
            <person name="Mahowald M."/>
            <person name="Liep D."/>
            <person name="Gordon J."/>
        </authorList>
    </citation>
    <scope>NUCLEOTIDE SEQUENCE [LARGE SCALE GENOMIC DNA]</scope>
    <source>
        <strain evidence="7 9">DSM 753</strain>
    </source>
</reference>
<dbReference type="InterPro" id="IPR045861">
    <property type="entry name" value="CorA_cytoplasmic_dom"/>
</dbReference>
<protein>
    <submittedName>
        <fullName evidence="7">CorA-like protein</fullName>
    </submittedName>
    <submittedName>
        <fullName evidence="8">Magnesium transporter</fullName>
    </submittedName>
</protein>
<evidence type="ECO:0000256" key="4">
    <source>
        <dbReference type="ARBA" id="ARBA00022989"/>
    </source>
</evidence>
<evidence type="ECO:0000313" key="8">
    <source>
        <dbReference type="EMBL" id="PEQ24769.1"/>
    </source>
</evidence>
<dbReference type="HOGENOM" id="CLU_007127_8_1_9"/>
<dbReference type="SUPFAM" id="SSF143865">
    <property type="entry name" value="CorA soluble domain-like"/>
    <property type="match status" value="1"/>
</dbReference>
<accession>A7VUG0</accession>
<evidence type="ECO:0000313" key="7">
    <source>
        <dbReference type="EMBL" id="EDO60610.1"/>
    </source>
</evidence>
<feature type="transmembrane region" description="Helical" evidence="6">
    <location>
        <begin position="283"/>
        <end position="302"/>
    </location>
</feature>
<dbReference type="CDD" id="cd12827">
    <property type="entry name" value="EcCorA_ZntB-like_u2"/>
    <property type="match status" value="1"/>
</dbReference>
<dbReference type="EMBL" id="ABCB02000019">
    <property type="protein sequence ID" value="EDO60610.1"/>
    <property type="molecule type" value="Genomic_DNA"/>
</dbReference>
<evidence type="ECO:0000256" key="2">
    <source>
        <dbReference type="ARBA" id="ARBA00009765"/>
    </source>
</evidence>
<dbReference type="InterPro" id="IPR045863">
    <property type="entry name" value="CorA_TM1_TM2"/>
</dbReference>
<proteinExistence type="inferred from homology"/>
<dbReference type="Proteomes" id="UP000220611">
    <property type="component" value="Unassembled WGS sequence"/>
</dbReference>
<comment type="similarity">
    <text evidence="2">Belongs to the CorA metal ion transporter (MIT) (TC 1.A.35) family.</text>
</comment>
<dbReference type="AlphaFoldDB" id="A7VUG0"/>
<dbReference type="GO" id="GO:0046873">
    <property type="term" value="F:metal ion transmembrane transporter activity"/>
    <property type="evidence" value="ECO:0007669"/>
    <property type="project" value="InterPro"/>
</dbReference>
<comment type="caution">
    <text evidence="7">The sequence shown here is derived from an EMBL/GenBank/DDBJ whole genome shotgun (WGS) entry which is preliminary data.</text>
</comment>
<evidence type="ECO:0000313" key="9">
    <source>
        <dbReference type="Proteomes" id="UP000003490"/>
    </source>
</evidence>
<dbReference type="InterPro" id="IPR047199">
    <property type="entry name" value="CorA-like"/>
</dbReference>
<dbReference type="OrthoDB" id="9803416at2"/>
<dbReference type="Proteomes" id="UP000003490">
    <property type="component" value="Unassembled WGS sequence"/>
</dbReference>
<organism evidence="7 9">
    <name type="scientific">[Clostridium] leptum DSM 753</name>
    <dbReference type="NCBI Taxonomy" id="428125"/>
    <lineage>
        <taxon>Bacteria</taxon>
        <taxon>Bacillati</taxon>
        <taxon>Bacillota</taxon>
        <taxon>Clostridia</taxon>
        <taxon>Eubacteriales</taxon>
        <taxon>Oscillospiraceae</taxon>
        <taxon>Oscillospiraceae incertae sedis</taxon>
    </lineage>
</organism>
<keyword evidence="3 6" id="KW-0812">Transmembrane</keyword>
<keyword evidence="4 6" id="KW-1133">Transmembrane helix</keyword>
<reference evidence="8 10" key="3">
    <citation type="submission" date="2017-07" db="EMBL/GenBank/DDBJ databases">
        <title>Prevalence of linear plasmids in Cutibacterium (Propionibacterium) acnes isolates obtained from prostatic tissue.</title>
        <authorList>
            <person name="Davidsson S."/>
            <person name="Carlsson J."/>
            <person name="Molling P."/>
            <person name="Andren O."/>
            <person name="Andersson S.-O."/>
            <person name="Brzuszkiewicz E."/>
            <person name="Poehlein A."/>
            <person name="Al-Zeer M."/>
            <person name="Brinkmann V."/>
            <person name="Scavenius C."/>
            <person name="Nazipi S."/>
            <person name="Soderquist B."/>
            <person name="Bruggemann H."/>
        </authorList>
    </citation>
    <scope>NUCLEOTIDE SEQUENCE [LARGE SCALE GENOMIC DNA]</scope>
    <source>
        <strain evidence="8 10">DSM 753</strain>
    </source>
</reference>
<evidence type="ECO:0000313" key="10">
    <source>
        <dbReference type="Proteomes" id="UP000220611"/>
    </source>
</evidence>
<gene>
    <name evidence="8" type="ORF">CH238_07360</name>
    <name evidence="7" type="ORF">CLOLEP_02206</name>
</gene>
<feature type="transmembrane region" description="Helical" evidence="6">
    <location>
        <begin position="249"/>
        <end position="271"/>
    </location>
</feature>
<dbReference type="InterPro" id="IPR002523">
    <property type="entry name" value="MgTranspt_CorA/ZnTranspt_ZntB"/>
</dbReference>
<comment type="subcellular location">
    <subcellularLocation>
        <location evidence="1">Membrane</location>
        <topology evidence="1">Multi-pass membrane protein</topology>
    </subcellularLocation>
</comment>
<reference evidence="7 9" key="2">
    <citation type="submission" date="2007-08" db="EMBL/GenBank/DDBJ databases">
        <authorList>
            <person name="Fulton L."/>
            <person name="Clifton S."/>
            <person name="Fulton B."/>
            <person name="Xu J."/>
            <person name="Minx P."/>
            <person name="Pepin K.H."/>
            <person name="Johnson M."/>
            <person name="Thiruvilangam P."/>
            <person name="Bhonagiri V."/>
            <person name="Nash W.E."/>
            <person name="Wang C."/>
            <person name="Mardis E.R."/>
            <person name="Wilson R.K."/>
        </authorList>
    </citation>
    <scope>NUCLEOTIDE SEQUENCE [LARGE SCALE GENOMIC DNA]</scope>
    <source>
        <strain evidence="7 9">DSM 753</strain>
    </source>
</reference>